<proteinExistence type="predicted"/>
<evidence type="ECO:0000259" key="1">
    <source>
        <dbReference type="Pfam" id="PF10881"/>
    </source>
</evidence>
<reference evidence="2" key="1">
    <citation type="journal article" date="2021" name="Proc. Natl. Acad. Sci. U.S.A.">
        <title>A Catalog of Tens of Thousands of Viruses from Human Metagenomes Reveals Hidden Associations with Chronic Diseases.</title>
        <authorList>
            <person name="Tisza M.J."/>
            <person name="Buck C.B."/>
        </authorList>
    </citation>
    <scope>NUCLEOTIDE SEQUENCE</scope>
    <source>
        <strain evidence="2">Ct2D011</strain>
    </source>
</reference>
<name>A0A8S5V9H5_9CAUD</name>
<dbReference type="EMBL" id="BK016226">
    <property type="protein sequence ID" value="DAG03255.1"/>
    <property type="molecule type" value="Genomic_DNA"/>
</dbReference>
<dbReference type="InterPro" id="IPR024402">
    <property type="entry name" value="DUF2726"/>
</dbReference>
<dbReference type="Gene3D" id="3.40.960.10">
    <property type="entry name" value="VSR Endonuclease"/>
    <property type="match status" value="1"/>
</dbReference>
<sequence>MNELHFKEEYEFKDLVSKNNVPLRFDFAVFDDDWNLDFLIEYQGKQHYEAVGKFGGYAGFAKQRQNDNLKRNYCKEHGINLIEIPFTEENLISYDYIMRKAGY</sequence>
<protein>
    <submittedName>
        <fullName evidence="2">Restriction enzyme</fullName>
    </submittedName>
</protein>
<organism evidence="2">
    <name type="scientific">Siphoviridae sp. ct2D011</name>
    <dbReference type="NCBI Taxonomy" id="2825314"/>
    <lineage>
        <taxon>Viruses</taxon>
        <taxon>Duplodnaviria</taxon>
        <taxon>Heunggongvirae</taxon>
        <taxon>Uroviricota</taxon>
        <taxon>Caudoviricetes</taxon>
    </lineage>
</organism>
<evidence type="ECO:0000313" key="2">
    <source>
        <dbReference type="EMBL" id="DAG03255.1"/>
    </source>
</evidence>
<feature type="domain" description="DUF2726" evidence="1">
    <location>
        <begin position="24"/>
        <end position="88"/>
    </location>
</feature>
<accession>A0A8S5V9H5</accession>
<dbReference type="Pfam" id="PF10881">
    <property type="entry name" value="DUF2726"/>
    <property type="match status" value="1"/>
</dbReference>